<dbReference type="OrthoDB" id="5071054at2"/>
<sequence>MSSDRVTLECKALTKTYFSTEPPSQVLHGIDLQVRTGEFLVVMGASGSGKSTLLYSISGMDRPTSGNVLLEGRELTSLDDTEVSRVRLTKMGFIFQQAYFLSNLNLQDNILLPALKASPNDKDGVVKRVDALMERFGIDHVKRHGITQVSGGQLQRASICRALAGEPAVLFADEPTGALNSSMSTEVMNALTDVHSDGTTIVMVTHDPACAARADRVVYLRDGLLVDTRDQGKWTEAAAKQREDDLFSWLSDNGF</sequence>
<dbReference type="Proteomes" id="UP000305792">
    <property type="component" value="Unassembled WGS sequence"/>
</dbReference>
<dbReference type="PANTHER" id="PTHR24220">
    <property type="entry name" value="IMPORT ATP-BINDING PROTEIN"/>
    <property type="match status" value="1"/>
</dbReference>
<dbReference type="InterPro" id="IPR003439">
    <property type="entry name" value="ABC_transporter-like_ATP-bd"/>
</dbReference>
<dbReference type="GO" id="GO:0005886">
    <property type="term" value="C:plasma membrane"/>
    <property type="evidence" value="ECO:0007669"/>
    <property type="project" value="TreeGrafter"/>
</dbReference>
<evidence type="ECO:0000313" key="6">
    <source>
        <dbReference type="Proteomes" id="UP000305792"/>
    </source>
</evidence>
<accession>A0A4V4HN83</accession>
<evidence type="ECO:0000259" key="4">
    <source>
        <dbReference type="PROSITE" id="PS50893"/>
    </source>
</evidence>
<dbReference type="InterPro" id="IPR003593">
    <property type="entry name" value="AAA+_ATPase"/>
</dbReference>
<dbReference type="InterPro" id="IPR015854">
    <property type="entry name" value="ABC_transpr_LolD-like"/>
</dbReference>
<evidence type="ECO:0000313" key="5">
    <source>
        <dbReference type="EMBL" id="THV24616.1"/>
    </source>
</evidence>
<reference evidence="5 6" key="1">
    <citation type="journal article" date="2018" name="Int. J. Syst. Evol. Microbiol.">
        <title>Glycomyces paridis sp. nov., isolated from the medicinal plant Paris polyphylla.</title>
        <authorList>
            <person name="Fang X.M."/>
            <person name="Bai J.L."/>
            <person name="Su J."/>
            <person name="Zhao L.L."/>
            <person name="Liu H.Y."/>
            <person name="Ma B.P."/>
            <person name="Zhang Y.Q."/>
            <person name="Yu L.Y."/>
        </authorList>
    </citation>
    <scope>NUCLEOTIDE SEQUENCE [LARGE SCALE GENOMIC DNA]</scope>
    <source>
        <strain evidence="5 6">CPCC 204357</strain>
    </source>
</reference>
<organism evidence="5 6">
    <name type="scientific">Glycomyces paridis</name>
    <dbReference type="NCBI Taxonomy" id="2126555"/>
    <lineage>
        <taxon>Bacteria</taxon>
        <taxon>Bacillati</taxon>
        <taxon>Actinomycetota</taxon>
        <taxon>Actinomycetes</taxon>
        <taxon>Glycomycetales</taxon>
        <taxon>Glycomycetaceae</taxon>
        <taxon>Glycomyces</taxon>
    </lineage>
</organism>
<evidence type="ECO:0000256" key="2">
    <source>
        <dbReference type="ARBA" id="ARBA00022741"/>
    </source>
</evidence>
<dbReference type="GO" id="GO:0016887">
    <property type="term" value="F:ATP hydrolysis activity"/>
    <property type="evidence" value="ECO:0007669"/>
    <property type="project" value="InterPro"/>
</dbReference>
<keyword evidence="6" id="KW-1185">Reference proteome</keyword>
<dbReference type="GO" id="GO:0005524">
    <property type="term" value="F:ATP binding"/>
    <property type="evidence" value="ECO:0007669"/>
    <property type="project" value="UniProtKB-KW"/>
</dbReference>
<gene>
    <name evidence="5" type="ORF">E9998_20660</name>
</gene>
<dbReference type="InterPro" id="IPR017871">
    <property type="entry name" value="ABC_transporter-like_CS"/>
</dbReference>
<feature type="domain" description="ABC transporter" evidence="4">
    <location>
        <begin position="8"/>
        <end position="247"/>
    </location>
</feature>
<dbReference type="SUPFAM" id="SSF52540">
    <property type="entry name" value="P-loop containing nucleoside triphosphate hydrolases"/>
    <property type="match status" value="1"/>
</dbReference>
<dbReference type="InterPro" id="IPR027417">
    <property type="entry name" value="P-loop_NTPase"/>
</dbReference>
<protein>
    <submittedName>
        <fullName evidence="5">ABC transporter ATP-binding protein</fullName>
    </submittedName>
</protein>
<dbReference type="GO" id="GO:0022857">
    <property type="term" value="F:transmembrane transporter activity"/>
    <property type="evidence" value="ECO:0007669"/>
    <property type="project" value="TreeGrafter"/>
</dbReference>
<evidence type="ECO:0000256" key="3">
    <source>
        <dbReference type="ARBA" id="ARBA00022840"/>
    </source>
</evidence>
<dbReference type="RefSeq" id="WP_136531585.1">
    <property type="nucleotide sequence ID" value="NZ_STGX01000017.1"/>
</dbReference>
<comment type="caution">
    <text evidence="5">The sequence shown here is derived from an EMBL/GenBank/DDBJ whole genome shotgun (WGS) entry which is preliminary data.</text>
</comment>
<dbReference type="PROSITE" id="PS50893">
    <property type="entry name" value="ABC_TRANSPORTER_2"/>
    <property type="match status" value="1"/>
</dbReference>
<dbReference type="CDD" id="cd03255">
    <property type="entry name" value="ABC_MJ0796_LolCDE_FtsE"/>
    <property type="match status" value="1"/>
</dbReference>
<name>A0A4V4HN83_9ACTN</name>
<keyword evidence="3 5" id="KW-0067">ATP-binding</keyword>
<dbReference type="Gene3D" id="3.40.50.300">
    <property type="entry name" value="P-loop containing nucleotide triphosphate hydrolases"/>
    <property type="match status" value="1"/>
</dbReference>
<keyword evidence="1" id="KW-0813">Transport</keyword>
<proteinExistence type="predicted"/>
<evidence type="ECO:0000256" key="1">
    <source>
        <dbReference type="ARBA" id="ARBA00022448"/>
    </source>
</evidence>
<dbReference type="SMART" id="SM00382">
    <property type="entry name" value="AAA"/>
    <property type="match status" value="1"/>
</dbReference>
<dbReference type="AlphaFoldDB" id="A0A4V4HN83"/>
<dbReference type="InterPro" id="IPR017911">
    <property type="entry name" value="MacB-like_ATP-bd"/>
</dbReference>
<dbReference type="Pfam" id="PF00005">
    <property type="entry name" value="ABC_tran"/>
    <property type="match status" value="1"/>
</dbReference>
<keyword evidence="2" id="KW-0547">Nucleotide-binding</keyword>
<dbReference type="PROSITE" id="PS00211">
    <property type="entry name" value="ABC_TRANSPORTER_1"/>
    <property type="match status" value="1"/>
</dbReference>
<dbReference type="EMBL" id="STGX01000017">
    <property type="protein sequence ID" value="THV24616.1"/>
    <property type="molecule type" value="Genomic_DNA"/>
</dbReference>